<dbReference type="InterPro" id="IPR036396">
    <property type="entry name" value="Cyt_P450_sf"/>
</dbReference>
<accession>A0A4S4DPR3</accession>
<evidence type="ECO:0000313" key="2">
    <source>
        <dbReference type="Proteomes" id="UP000306102"/>
    </source>
</evidence>
<dbReference type="STRING" id="542762.A0A4S4DPR3"/>
<keyword evidence="2" id="KW-1185">Reference proteome</keyword>
<dbReference type="GO" id="GO:0020037">
    <property type="term" value="F:heme binding"/>
    <property type="evidence" value="ECO:0007669"/>
    <property type="project" value="InterPro"/>
</dbReference>
<dbReference type="SUPFAM" id="SSF48264">
    <property type="entry name" value="Cytochrome P450"/>
    <property type="match status" value="1"/>
</dbReference>
<dbReference type="InterPro" id="IPR001128">
    <property type="entry name" value="Cyt_P450"/>
</dbReference>
<reference evidence="1 2" key="1">
    <citation type="journal article" date="2018" name="Proc. Natl. Acad. Sci. U.S.A.">
        <title>Draft genome sequence of Camellia sinensis var. sinensis provides insights into the evolution of the tea genome and tea quality.</title>
        <authorList>
            <person name="Wei C."/>
            <person name="Yang H."/>
            <person name="Wang S."/>
            <person name="Zhao J."/>
            <person name="Liu C."/>
            <person name="Gao L."/>
            <person name="Xia E."/>
            <person name="Lu Y."/>
            <person name="Tai Y."/>
            <person name="She G."/>
            <person name="Sun J."/>
            <person name="Cao H."/>
            <person name="Tong W."/>
            <person name="Gao Q."/>
            <person name="Li Y."/>
            <person name="Deng W."/>
            <person name="Jiang X."/>
            <person name="Wang W."/>
            <person name="Chen Q."/>
            <person name="Zhang S."/>
            <person name="Li H."/>
            <person name="Wu J."/>
            <person name="Wang P."/>
            <person name="Li P."/>
            <person name="Shi C."/>
            <person name="Zheng F."/>
            <person name="Jian J."/>
            <person name="Huang B."/>
            <person name="Shan D."/>
            <person name="Shi M."/>
            <person name="Fang C."/>
            <person name="Yue Y."/>
            <person name="Li F."/>
            <person name="Li D."/>
            <person name="Wei S."/>
            <person name="Han B."/>
            <person name="Jiang C."/>
            <person name="Yin Y."/>
            <person name="Xia T."/>
            <person name="Zhang Z."/>
            <person name="Bennetzen J.L."/>
            <person name="Zhao S."/>
            <person name="Wan X."/>
        </authorList>
    </citation>
    <scope>NUCLEOTIDE SEQUENCE [LARGE SCALE GENOMIC DNA]</scope>
    <source>
        <strain evidence="2">cv. Shuchazao</strain>
        <tissue evidence="1">Leaf</tissue>
    </source>
</reference>
<organism evidence="1 2">
    <name type="scientific">Camellia sinensis var. sinensis</name>
    <name type="common">China tea</name>
    <dbReference type="NCBI Taxonomy" id="542762"/>
    <lineage>
        <taxon>Eukaryota</taxon>
        <taxon>Viridiplantae</taxon>
        <taxon>Streptophyta</taxon>
        <taxon>Embryophyta</taxon>
        <taxon>Tracheophyta</taxon>
        <taxon>Spermatophyta</taxon>
        <taxon>Magnoliopsida</taxon>
        <taxon>eudicotyledons</taxon>
        <taxon>Gunneridae</taxon>
        <taxon>Pentapetalae</taxon>
        <taxon>asterids</taxon>
        <taxon>Ericales</taxon>
        <taxon>Theaceae</taxon>
        <taxon>Camellia</taxon>
    </lineage>
</organism>
<protein>
    <recommendedName>
        <fullName evidence="3">Cytochrome P450</fullName>
    </recommendedName>
</protein>
<dbReference type="PANTHER" id="PTHR47951:SF7">
    <property type="entry name" value="FLAVONOID 3',5'-HYDROXYLASE-LIKE ISOFORM X1"/>
    <property type="match status" value="1"/>
</dbReference>
<dbReference type="GO" id="GO:0016705">
    <property type="term" value="F:oxidoreductase activity, acting on paired donors, with incorporation or reduction of molecular oxygen"/>
    <property type="evidence" value="ECO:0007669"/>
    <property type="project" value="InterPro"/>
</dbReference>
<name>A0A4S4DPR3_CAMSN</name>
<evidence type="ECO:0000313" key="1">
    <source>
        <dbReference type="EMBL" id="THG04664.1"/>
    </source>
</evidence>
<proteinExistence type="predicted"/>
<dbReference type="PANTHER" id="PTHR47951">
    <property type="entry name" value="OS08G0547900 PROTEIN"/>
    <property type="match status" value="1"/>
</dbReference>
<dbReference type="GO" id="GO:0005506">
    <property type="term" value="F:iron ion binding"/>
    <property type="evidence" value="ECO:0007669"/>
    <property type="project" value="InterPro"/>
</dbReference>
<dbReference type="AlphaFoldDB" id="A0A4S4DPR3"/>
<gene>
    <name evidence="1" type="ORF">TEA_003475</name>
</gene>
<dbReference type="Gene3D" id="1.10.630.10">
    <property type="entry name" value="Cytochrome P450"/>
    <property type="match status" value="1"/>
</dbReference>
<dbReference type="Proteomes" id="UP000306102">
    <property type="component" value="Unassembled WGS sequence"/>
</dbReference>
<dbReference type="GO" id="GO:0004497">
    <property type="term" value="F:monooxygenase activity"/>
    <property type="evidence" value="ECO:0007669"/>
    <property type="project" value="InterPro"/>
</dbReference>
<dbReference type="Pfam" id="PF00067">
    <property type="entry name" value="p450"/>
    <property type="match status" value="1"/>
</dbReference>
<comment type="caution">
    <text evidence="1">The sequence shown here is derived from an EMBL/GenBank/DDBJ whole genome shotgun (WGS) entry which is preliminary data.</text>
</comment>
<sequence length="160" mass="17714">MVSSATMLSLSEPSNDFSILILAIFWYLWTFTNPKKGTTMVAALPPGPRGVPILGSIPFLGTNLHKSFSELAHRYGPIYKLWLGEKLCVVITSPSLAKQVVRDQDSVLSNRDAPIAALVASYGGIDIAWSPSGSHWRNMLKIFVREMLSNSSLDFCYHLR</sequence>
<dbReference type="EMBL" id="SDRB02010733">
    <property type="protein sequence ID" value="THG04664.1"/>
    <property type="molecule type" value="Genomic_DNA"/>
</dbReference>
<evidence type="ECO:0008006" key="3">
    <source>
        <dbReference type="Google" id="ProtNLM"/>
    </source>
</evidence>